<dbReference type="EMBL" id="JAOYEY010000032">
    <property type="protein sequence ID" value="MCV9885650.1"/>
    <property type="molecule type" value="Genomic_DNA"/>
</dbReference>
<dbReference type="Pfam" id="PF13602">
    <property type="entry name" value="ADH_zinc_N_2"/>
    <property type="match status" value="1"/>
</dbReference>
<reference evidence="1 2" key="1">
    <citation type="submission" date="2022-10" db="EMBL/GenBank/DDBJ databases">
        <title>Draft genome assembly of moderately radiation resistant bacterium Metabacillus halosaccharovorans.</title>
        <authorList>
            <person name="Pal S."/>
            <person name="Gopinathan A."/>
        </authorList>
    </citation>
    <scope>NUCLEOTIDE SEQUENCE [LARGE SCALE GENOMIC DNA]</scope>
    <source>
        <strain evidence="1 2">VITHBRA001</strain>
    </source>
</reference>
<evidence type="ECO:0000313" key="1">
    <source>
        <dbReference type="EMBL" id="MCV9885650.1"/>
    </source>
</evidence>
<protein>
    <submittedName>
        <fullName evidence="1">Zinc-binding dehydrogenase</fullName>
    </submittedName>
</protein>
<organism evidence="1 2">
    <name type="scientific">Metabacillus halosaccharovorans</name>
    <dbReference type="NCBI Taxonomy" id="930124"/>
    <lineage>
        <taxon>Bacteria</taxon>
        <taxon>Bacillati</taxon>
        <taxon>Bacillota</taxon>
        <taxon>Bacilli</taxon>
        <taxon>Bacillales</taxon>
        <taxon>Bacillaceae</taxon>
        <taxon>Metabacillus</taxon>
    </lineage>
</organism>
<accession>A0ABT3DEZ5</accession>
<evidence type="ECO:0000313" key="2">
    <source>
        <dbReference type="Proteomes" id="UP001526147"/>
    </source>
</evidence>
<comment type="caution">
    <text evidence="1">The sequence shown here is derived from an EMBL/GenBank/DDBJ whole genome shotgun (WGS) entry which is preliminary data.</text>
</comment>
<proteinExistence type="predicted"/>
<keyword evidence="2" id="KW-1185">Reference proteome</keyword>
<dbReference type="RefSeq" id="WP_264142389.1">
    <property type="nucleotide sequence ID" value="NZ_JAOYEY010000032.1"/>
</dbReference>
<dbReference type="Proteomes" id="UP001526147">
    <property type="component" value="Unassembled WGS sequence"/>
</dbReference>
<dbReference type="Gene3D" id="3.90.180.10">
    <property type="entry name" value="Medium-chain alcohol dehydrogenases, catalytic domain"/>
    <property type="match status" value="1"/>
</dbReference>
<gene>
    <name evidence="1" type="ORF">OIH86_08290</name>
</gene>
<name>A0ABT3DEZ5_9BACI</name>
<sequence length="67" mass="7804">MDFNKDKKKFGTFLQKANQSDLYYMKELIEAGNVKPVIDRCYKLSEIIQAFNYFAEGHARGKIVLII</sequence>